<dbReference type="Proteomes" id="UP000075502">
    <property type="component" value="Unassembled WGS sequence"/>
</dbReference>
<dbReference type="PRINTS" id="PR00081">
    <property type="entry name" value="GDHRDH"/>
</dbReference>
<dbReference type="GO" id="GO:0016491">
    <property type="term" value="F:oxidoreductase activity"/>
    <property type="evidence" value="ECO:0007669"/>
    <property type="project" value="UniProtKB-KW"/>
</dbReference>
<evidence type="ECO:0008006" key="6">
    <source>
        <dbReference type="Google" id="ProtNLM"/>
    </source>
</evidence>
<dbReference type="PANTHER" id="PTHR43976:SF16">
    <property type="entry name" value="SHORT-CHAIN DEHYDROGENASE_REDUCTASE FAMILY PROTEIN"/>
    <property type="match status" value="1"/>
</dbReference>
<dbReference type="AlphaFoldDB" id="A0A150TB24"/>
<accession>A0A150TB24</accession>
<evidence type="ECO:0000256" key="3">
    <source>
        <dbReference type="RuleBase" id="RU000363"/>
    </source>
</evidence>
<proteinExistence type="inferred from homology"/>
<dbReference type="EMBL" id="JEME01003214">
    <property type="protein sequence ID" value="KYG01895.1"/>
    <property type="molecule type" value="Genomic_DNA"/>
</dbReference>
<dbReference type="InterPro" id="IPR002347">
    <property type="entry name" value="SDR_fam"/>
</dbReference>
<evidence type="ECO:0000256" key="1">
    <source>
        <dbReference type="ARBA" id="ARBA00006484"/>
    </source>
</evidence>
<dbReference type="InterPro" id="IPR051911">
    <property type="entry name" value="SDR_oxidoreductase"/>
</dbReference>
<comment type="similarity">
    <text evidence="1 3">Belongs to the short-chain dehydrogenases/reductases (SDR) family.</text>
</comment>
<dbReference type="PANTHER" id="PTHR43976">
    <property type="entry name" value="SHORT CHAIN DEHYDROGENASE"/>
    <property type="match status" value="1"/>
</dbReference>
<dbReference type="InterPro" id="IPR020904">
    <property type="entry name" value="Sc_DH/Rdtase_CS"/>
</dbReference>
<evidence type="ECO:0000313" key="5">
    <source>
        <dbReference type="Proteomes" id="UP000075502"/>
    </source>
</evidence>
<dbReference type="CDD" id="cd05374">
    <property type="entry name" value="17beta-HSD-like_SDR_c"/>
    <property type="match status" value="1"/>
</dbReference>
<dbReference type="SUPFAM" id="SSF51735">
    <property type="entry name" value="NAD(P)-binding Rossmann-fold domains"/>
    <property type="match status" value="1"/>
</dbReference>
<dbReference type="Gene3D" id="3.40.50.720">
    <property type="entry name" value="NAD(P)-binding Rossmann-like Domain"/>
    <property type="match status" value="1"/>
</dbReference>
<dbReference type="Pfam" id="PF00106">
    <property type="entry name" value="adh_short"/>
    <property type="match status" value="1"/>
</dbReference>
<evidence type="ECO:0000256" key="2">
    <source>
        <dbReference type="ARBA" id="ARBA00023002"/>
    </source>
</evidence>
<protein>
    <recommendedName>
        <fullName evidence="6">Short-chain dehydrogenase</fullName>
    </recommendedName>
</protein>
<dbReference type="InterPro" id="IPR036291">
    <property type="entry name" value="NAD(P)-bd_dom_sf"/>
</dbReference>
<comment type="caution">
    <text evidence="4">The sequence shown here is derived from an EMBL/GenBank/DDBJ whole genome shotgun (WGS) entry which is preliminary data.</text>
</comment>
<reference evidence="4 5" key="1">
    <citation type="submission" date="2014-02" db="EMBL/GenBank/DDBJ databases">
        <title>The small core and large imbalanced accessory genome model reveals a collaborative survival strategy of Sorangium cellulosum strains in nature.</title>
        <authorList>
            <person name="Han K."/>
            <person name="Peng R."/>
            <person name="Blom J."/>
            <person name="Li Y.-Z."/>
        </authorList>
    </citation>
    <scope>NUCLEOTIDE SEQUENCE [LARGE SCALE GENOMIC DNA]</scope>
    <source>
        <strain evidence="4 5">So0007-03</strain>
    </source>
</reference>
<evidence type="ECO:0000313" key="4">
    <source>
        <dbReference type="EMBL" id="KYG01895.1"/>
    </source>
</evidence>
<dbReference type="PROSITE" id="PS00061">
    <property type="entry name" value="ADH_SHORT"/>
    <property type="match status" value="1"/>
</dbReference>
<dbReference type="PRINTS" id="PR00080">
    <property type="entry name" value="SDRFAMILY"/>
</dbReference>
<organism evidence="4 5">
    <name type="scientific">Sorangium cellulosum</name>
    <name type="common">Polyangium cellulosum</name>
    <dbReference type="NCBI Taxonomy" id="56"/>
    <lineage>
        <taxon>Bacteria</taxon>
        <taxon>Pseudomonadati</taxon>
        <taxon>Myxococcota</taxon>
        <taxon>Polyangia</taxon>
        <taxon>Polyangiales</taxon>
        <taxon>Polyangiaceae</taxon>
        <taxon>Sorangium</taxon>
    </lineage>
</organism>
<keyword evidence="2" id="KW-0560">Oxidoreductase</keyword>
<name>A0A150TB24_SORCE</name>
<gene>
    <name evidence="4" type="ORF">BE21_55700</name>
</gene>
<sequence>MSAQTWFITGASSGLGAAIANAALRAGHHVAVTARDSARLGGLVEAYPDAVLPLSMDLTKPSEIEAAVAAAEAWRGGIDVLVNNAALGYLAAVEEGEDQKIRTVFEANFFGVASTLRAALAGMRARGRGTIVNISSMNGVVAMPALGYYSASKFALEGLTEALSQEVAPLGLKVMSVEPGGFRTGIVERNLRSPRIDAYGATAHAVMDLLVNDKDGSLAPGDPVRMADILVRLVDSGEMPQRLSLGADSWSGIMAKLDAQRAEYEAWKDVSHSTYFS</sequence>